<evidence type="ECO:0008006" key="3">
    <source>
        <dbReference type="Google" id="ProtNLM"/>
    </source>
</evidence>
<evidence type="ECO:0000313" key="1">
    <source>
        <dbReference type="EMBL" id="MDO6413163.1"/>
    </source>
</evidence>
<gene>
    <name evidence="1" type="ORF">Q4F19_02095</name>
</gene>
<evidence type="ECO:0000313" key="2">
    <source>
        <dbReference type="Proteomes" id="UP001169764"/>
    </source>
</evidence>
<dbReference type="Proteomes" id="UP001169764">
    <property type="component" value="Unassembled WGS sequence"/>
</dbReference>
<comment type="caution">
    <text evidence="1">The sequence shown here is derived from an EMBL/GenBank/DDBJ whole genome shotgun (WGS) entry which is preliminary data.</text>
</comment>
<organism evidence="1 2">
    <name type="scientific">Sphingomonas natans</name>
    <dbReference type="NCBI Taxonomy" id="3063330"/>
    <lineage>
        <taxon>Bacteria</taxon>
        <taxon>Pseudomonadati</taxon>
        <taxon>Pseudomonadota</taxon>
        <taxon>Alphaproteobacteria</taxon>
        <taxon>Sphingomonadales</taxon>
        <taxon>Sphingomonadaceae</taxon>
        <taxon>Sphingomonas</taxon>
    </lineage>
</organism>
<sequence length="235" mass="24798">MSRCLSSGTLHRGRHMVKRKNRVTLSRSALALVAVSMLAGCAGKNQLDETGGMKITRSVCPAVAVAAYTGDVSLFSPVESRDARALDVVATITNLQSACDQTGSPVKANVTFDVVARRASASGARDITLPYFATVMRSGTTIVSKQLGQVQVHFDDGKLTGQGRAAAAAEVNRAAASLPDNISTQLNRKRKATDADASIDPMADPRTRAAVSKASFELVIGFQLTQSQLAYNATR</sequence>
<proteinExistence type="predicted"/>
<reference evidence="1" key="1">
    <citation type="submission" date="2023-07" db="EMBL/GenBank/DDBJ databases">
        <authorList>
            <person name="Kim M."/>
        </authorList>
    </citation>
    <scope>NUCLEOTIDE SEQUENCE</scope>
    <source>
        <strain evidence="1">BIUV-7</strain>
    </source>
</reference>
<accession>A0ABT8Y4D0</accession>
<protein>
    <recommendedName>
        <fullName evidence="3">Lipoprotein</fullName>
    </recommendedName>
</protein>
<keyword evidence="2" id="KW-1185">Reference proteome</keyword>
<name>A0ABT8Y4D0_9SPHN</name>
<dbReference type="EMBL" id="JAUOTP010000001">
    <property type="protein sequence ID" value="MDO6413163.1"/>
    <property type="molecule type" value="Genomic_DNA"/>
</dbReference>